<proteinExistence type="predicted"/>
<dbReference type="PATRIC" id="fig|993516.3.peg.1495"/>
<gene>
    <name evidence="1" type="ORF">RBSWK_01418</name>
</gene>
<evidence type="ECO:0000313" key="2">
    <source>
        <dbReference type="Proteomes" id="UP000010959"/>
    </source>
</evidence>
<dbReference type="AlphaFoldDB" id="L7CNJ4"/>
<sequence length="54" mass="5695">MDNAGEMNISTHDCGRLSAAMFVGTIADAICADNTSAKSPVALMMQNMEFEPVS</sequence>
<protein>
    <submittedName>
        <fullName evidence="1">Uncharacterized protein</fullName>
    </submittedName>
</protein>
<dbReference type="EMBL" id="AMWG01000026">
    <property type="protein sequence ID" value="ELP34631.1"/>
    <property type="molecule type" value="Genomic_DNA"/>
</dbReference>
<comment type="caution">
    <text evidence="1">The sequence shown here is derived from an EMBL/GenBank/DDBJ whole genome shotgun (WGS) entry which is preliminary data.</text>
</comment>
<reference evidence="1 2" key="1">
    <citation type="journal article" date="2013" name="Mar. Genomics">
        <title>Expression of sulfatases in Rhodopirellula baltica and the diversity of sulfatases in the genus Rhodopirellula.</title>
        <authorList>
            <person name="Wegner C.E."/>
            <person name="Richter-Heitmann T."/>
            <person name="Klindworth A."/>
            <person name="Klockow C."/>
            <person name="Richter M."/>
            <person name="Achstetter T."/>
            <person name="Glockner F.O."/>
            <person name="Harder J."/>
        </authorList>
    </citation>
    <scope>NUCLEOTIDE SEQUENCE [LARGE SCALE GENOMIC DNA]</scope>
    <source>
        <strain evidence="1 2">SWK14</strain>
    </source>
</reference>
<dbReference type="Proteomes" id="UP000010959">
    <property type="component" value="Unassembled WGS sequence"/>
</dbReference>
<evidence type="ECO:0000313" key="1">
    <source>
        <dbReference type="EMBL" id="ELP34631.1"/>
    </source>
</evidence>
<accession>L7CNJ4</accession>
<name>L7CNJ4_RHOBT</name>
<organism evidence="1 2">
    <name type="scientific">Rhodopirellula baltica SWK14</name>
    <dbReference type="NCBI Taxonomy" id="993516"/>
    <lineage>
        <taxon>Bacteria</taxon>
        <taxon>Pseudomonadati</taxon>
        <taxon>Planctomycetota</taxon>
        <taxon>Planctomycetia</taxon>
        <taxon>Pirellulales</taxon>
        <taxon>Pirellulaceae</taxon>
        <taxon>Rhodopirellula</taxon>
    </lineage>
</organism>